<dbReference type="EMBL" id="LSTR01000084">
    <property type="protein sequence ID" value="OAH37874.1"/>
    <property type="molecule type" value="Genomic_DNA"/>
</dbReference>
<sequence>MTFRNLAHGVAAIALLAATACSDNAEEAAGGQEASASATDTDQAAGGATAENQVQLGTLLKEAVSALDETQAAISAIDAGNNQEAIDALARATGKLEIILTREPKLALAPVANSVIEHDVLATPGDVKALSDRIEDLTDEGRLQEARRLMEGLASEMVIRTSNLPLGTYPDAIKRAAALLDEQKPQEAKLVLLNALSTIVVTETIIPLPIVRAEASVEAARVVAAKKDRTKEDNQAIAAELQKAREQIEMAQALGYASKKDLDDLQDAIKELERETGEGNAADRFFERIKGLFGKAREAVQPKKN</sequence>
<dbReference type="PROSITE" id="PS51257">
    <property type="entry name" value="PROKAR_LIPOPROTEIN"/>
    <property type="match status" value="1"/>
</dbReference>
<feature type="chain" id="PRO_5008064807" description="YfdX family protein" evidence="2">
    <location>
        <begin position="26"/>
        <end position="305"/>
    </location>
</feature>
<dbReference type="OrthoDB" id="7025476at2"/>
<proteinExistence type="predicted"/>
<feature type="signal peptide" evidence="2">
    <location>
        <begin position="1"/>
        <end position="25"/>
    </location>
</feature>
<organism evidence="3 4">
    <name type="scientific">Sphingobium yanoikuyae</name>
    <name type="common">Sphingomonas yanoikuyae</name>
    <dbReference type="NCBI Taxonomy" id="13690"/>
    <lineage>
        <taxon>Bacteria</taxon>
        <taxon>Pseudomonadati</taxon>
        <taxon>Pseudomonadota</taxon>
        <taxon>Alphaproteobacteria</taxon>
        <taxon>Sphingomonadales</taxon>
        <taxon>Sphingomonadaceae</taxon>
        <taxon>Sphingobium</taxon>
    </lineage>
</organism>
<dbReference type="InterPro" id="IPR021236">
    <property type="entry name" value="Uncharacterised_YfdX"/>
</dbReference>
<evidence type="ECO:0000256" key="2">
    <source>
        <dbReference type="SAM" id="SignalP"/>
    </source>
</evidence>
<keyword evidence="1" id="KW-0175">Coiled coil</keyword>
<evidence type="ECO:0000313" key="3">
    <source>
        <dbReference type="EMBL" id="OAH37874.1"/>
    </source>
</evidence>
<dbReference type="Proteomes" id="UP000077262">
    <property type="component" value="Unassembled WGS sequence"/>
</dbReference>
<dbReference type="RefSeq" id="WP_063977041.1">
    <property type="nucleotide sequence ID" value="NZ_LSTR01000084.1"/>
</dbReference>
<protein>
    <recommendedName>
        <fullName evidence="5">YfdX family protein</fullName>
    </recommendedName>
</protein>
<evidence type="ECO:0000313" key="4">
    <source>
        <dbReference type="Proteomes" id="UP000077262"/>
    </source>
</evidence>
<name>A0A177JAC4_SPHYA</name>
<dbReference type="Pfam" id="PF10938">
    <property type="entry name" value="YfdX"/>
    <property type="match status" value="1"/>
</dbReference>
<reference evidence="3 4" key="1">
    <citation type="submission" date="2016-02" db="EMBL/GenBank/DDBJ databases">
        <authorList>
            <person name="Wen L."/>
            <person name="He K."/>
            <person name="Yang H."/>
        </authorList>
    </citation>
    <scope>NUCLEOTIDE SEQUENCE [LARGE SCALE GENOMIC DNA]</scope>
    <source>
        <strain evidence="3 4">CD09_2</strain>
    </source>
</reference>
<dbReference type="AlphaFoldDB" id="A0A177JAC4"/>
<gene>
    <name evidence="3" type="ORF">AX777_23150</name>
</gene>
<accession>A0A177JAC4</accession>
<feature type="coiled-coil region" evidence="1">
    <location>
        <begin position="227"/>
        <end position="282"/>
    </location>
</feature>
<keyword evidence="2" id="KW-0732">Signal</keyword>
<evidence type="ECO:0008006" key="5">
    <source>
        <dbReference type="Google" id="ProtNLM"/>
    </source>
</evidence>
<evidence type="ECO:0000256" key="1">
    <source>
        <dbReference type="SAM" id="Coils"/>
    </source>
</evidence>
<comment type="caution">
    <text evidence="3">The sequence shown here is derived from an EMBL/GenBank/DDBJ whole genome shotgun (WGS) entry which is preliminary data.</text>
</comment>